<proteinExistence type="predicted"/>
<dbReference type="Proteomes" id="UP000217199">
    <property type="component" value="Unassembled WGS sequence"/>
</dbReference>
<protein>
    <submittedName>
        <fullName evidence="2">HRQ family 1</fullName>
    </submittedName>
</protein>
<dbReference type="Pfam" id="PF11927">
    <property type="entry name" value="HODM_asu-like"/>
    <property type="match status" value="1"/>
</dbReference>
<dbReference type="AlphaFoldDB" id="A0A286UNF3"/>
<feature type="region of interest" description="Disordered" evidence="1">
    <location>
        <begin position="34"/>
        <end position="55"/>
    </location>
</feature>
<sequence>MISDLQLQLTIAAVASLTVGYVYYTRRLKKDVEDPSSPIASKAEKGSLLNTANSREPGEWKPIEFTYPRFNSNDKLLADREPSPYRPFRWGKYNITMGIRSMPWEEWVEVDNQLPMYHAIRVDRIQKRGKKVVNTLPSRPGIPGGELAAKELVYELSEYLSRRYPDTYRVVRHKPRPGDFGWYGEGQIKEITIIPVHATYNLDEEDPMKVSGLLVEDDLALMLEGSDGRYYFQAGAIIVPGFWRMVDKLGLPLEEIHTNGAVPQYREKLQNSMTRFFTKLPVDKPVIRNNYFFQIVLPKDSPERLASIDPDELAWSTSTNGDEDFFESFTKSPTRDAQESGDAAMPVATETADRIRLRTERQSLRRLPRSGAVVFTIRTYIFNVVDLAEEPGVPGRMASAIRSWPEDVRMYKGERLYGSTILPFLDAKHAEQIEKGIIKEGDTEQKYPY</sequence>
<evidence type="ECO:0000313" key="2">
    <source>
        <dbReference type="EMBL" id="PAV21118.1"/>
    </source>
</evidence>
<accession>A0A286UNF3</accession>
<organism evidence="2 3">
    <name type="scientific">Pyrrhoderma noxium</name>
    <dbReference type="NCBI Taxonomy" id="2282107"/>
    <lineage>
        <taxon>Eukaryota</taxon>
        <taxon>Fungi</taxon>
        <taxon>Dikarya</taxon>
        <taxon>Basidiomycota</taxon>
        <taxon>Agaricomycotina</taxon>
        <taxon>Agaricomycetes</taxon>
        <taxon>Hymenochaetales</taxon>
        <taxon>Hymenochaetaceae</taxon>
        <taxon>Pyrrhoderma</taxon>
    </lineage>
</organism>
<comment type="caution">
    <text evidence="2">The sequence shown here is derived from an EMBL/GenBank/DDBJ whole genome shotgun (WGS) entry which is preliminary data.</text>
</comment>
<keyword evidence="3" id="KW-1185">Reference proteome</keyword>
<gene>
    <name evidence="2" type="ORF">PNOK_0374500</name>
</gene>
<dbReference type="InterPro" id="IPR021848">
    <property type="entry name" value="HODM_asu-like"/>
</dbReference>
<evidence type="ECO:0000256" key="1">
    <source>
        <dbReference type="SAM" id="MobiDB-lite"/>
    </source>
</evidence>
<dbReference type="EMBL" id="NBII01000003">
    <property type="protein sequence ID" value="PAV21118.1"/>
    <property type="molecule type" value="Genomic_DNA"/>
</dbReference>
<name>A0A286UNF3_9AGAM</name>
<reference evidence="2 3" key="1">
    <citation type="journal article" date="2017" name="Mol. Ecol.">
        <title>Comparative and population genomic landscape of Phellinus noxius: A hypervariable fungus causing root rot in trees.</title>
        <authorList>
            <person name="Chung C.L."/>
            <person name="Lee T.J."/>
            <person name="Akiba M."/>
            <person name="Lee H.H."/>
            <person name="Kuo T.H."/>
            <person name="Liu D."/>
            <person name="Ke H.M."/>
            <person name="Yokoi T."/>
            <person name="Roa M.B."/>
            <person name="Lu M.J."/>
            <person name="Chang Y.Y."/>
            <person name="Ann P.J."/>
            <person name="Tsai J.N."/>
            <person name="Chen C.Y."/>
            <person name="Tzean S.S."/>
            <person name="Ota Y."/>
            <person name="Hattori T."/>
            <person name="Sahashi N."/>
            <person name="Liou R.F."/>
            <person name="Kikuchi T."/>
            <person name="Tsai I.J."/>
        </authorList>
    </citation>
    <scope>NUCLEOTIDE SEQUENCE [LARGE SCALE GENOMIC DNA]</scope>
    <source>
        <strain evidence="2 3">FFPRI411160</strain>
    </source>
</reference>
<evidence type="ECO:0000313" key="3">
    <source>
        <dbReference type="Proteomes" id="UP000217199"/>
    </source>
</evidence>
<dbReference type="OrthoDB" id="497541at2759"/>
<dbReference type="InParanoid" id="A0A286UNF3"/>
<dbReference type="STRING" id="2282107.A0A286UNF3"/>